<dbReference type="AlphaFoldDB" id="A0A7R9LCJ0"/>
<dbReference type="EMBL" id="OC915001">
    <property type="protein sequence ID" value="CAD7638114.1"/>
    <property type="molecule type" value="Genomic_DNA"/>
</dbReference>
<reference evidence="2" key="1">
    <citation type="submission" date="2020-11" db="EMBL/GenBank/DDBJ databases">
        <authorList>
            <person name="Tran Van P."/>
        </authorList>
    </citation>
    <scope>NUCLEOTIDE SEQUENCE</scope>
</reference>
<dbReference type="OrthoDB" id="6159439at2759"/>
<organism evidence="2">
    <name type="scientific">Oppiella nova</name>
    <dbReference type="NCBI Taxonomy" id="334625"/>
    <lineage>
        <taxon>Eukaryota</taxon>
        <taxon>Metazoa</taxon>
        <taxon>Ecdysozoa</taxon>
        <taxon>Arthropoda</taxon>
        <taxon>Chelicerata</taxon>
        <taxon>Arachnida</taxon>
        <taxon>Acari</taxon>
        <taxon>Acariformes</taxon>
        <taxon>Sarcoptiformes</taxon>
        <taxon>Oribatida</taxon>
        <taxon>Brachypylina</taxon>
        <taxon>Oppioidea</taxon>
        <taxon>Oppiidae</taxon>
        <taxon>Oppiella</taxon>
    </lineage>
</organism>
<feature type="compositionally biased region" description="Basic residues" evidence="1">
    <location>
        <begin position="193"/>
        <end position="206"/>
    </location>
</feature>
<dbReference type="Proteomes" id="UP000728032">
    <property type="component" value="Unassembled WGS sequence"/>
</dbReference>
<protein>
    <submittedName>
        <fullName evidence="2">Uncharacterized protein</fullName>
    </submittedName>
</protein>
<feature type="compositionally biased region" description="Basic and acidic residues" evidence="1">
    <location>
        <begin position="87"/>
        <end position="101"/>
    </location>
</feature>
<feature type="compositionally biased region" description="Polar residues" evidence="1">
    <location>
        <begin position="28"/>
        <end position="51"/>
    </location>
</feature>
<sequence length="367" mass="41048">MPQSSSRSSPHSVHSPAESEPFSPPESNHSLHSNQSAVSAENGLNSGSVSVLTHMRSHSPASLSRNHIKSEMLSRDTSTPSSIIDPGDERDNCSSDEEYFKPYKRLRMQESNEDNEEKESNESLPLRPLALESRQLASPSNEANEANESDKPLTSFLIKDILSHKPKICTNVMNSEGRGIVRPWDLDTSQHNTLHHNHSHHNHNNHHINTFGRISHNRRPRSADDDSRSERSESDSSESPTSNGGPVGGVLTSPLDALFQMTTKAFDGIDGSEKSLESWCYGWASGYQYISLLTMLSIGVVGDSEQHYHRYPNYPIHYHSSVYMLPSIDFYYIQDLLHILAKMSFECSLASNLTEGYFTHNNSLENP</sequence>
<feature type="compositionally biased region" description="Low complexity" evidence="1">
    <location>
        <begin position="1"/>
        <end position="27"/>
    </location>
</feature>
<dbReference type="EMBL" id="CAJPVJ010000176">
    <property type="protein sequence ID" value="CAG2161619.1"/>
    <property type="molecule type" value="Genomic_DNA"/>
</dbReference>
<feature type="compositionally biased region" description="Basic and acidic residues" evidence="1">
    <location>
        <begin position="221"/>
        <end position="234"/>
    </location>
</feature>
<feature type="region of interest" description="Disordered" evidence="1">
    <location>
        <begin position="1"/>
        <end position="127"/>
    </location>
</feature>
<evidence type="ECO:0000313" key="3">
    <source>
        <dbReference type="Proteomes" id="UP000728032"/>
    </source>
</evidence>
<feature type="region of interest" description="Disordered" evidence="1">
    <location>
        <begin position="191"/>
        <end position="248"/>
    </location>
</feature>
<keyword evidence="3" id="KW-1185">Reference proteome</keyword>
<evidence type="ECO:0000313" key="2">
    <source>
        <dbReference type="EMBL" id="CAD7638114.1"/>
    </source>
</evidence>
<evidence type="ECO:0000256" key="1">
    <source>
        <dbReference type="SAM" id="MobiDB-lite"/>
    </source>
</evidence>
<accession>A0A7R9LCJ0</accession>
<name>A0A7R9LCJ0_9ACAR</name>
<proteinExistence type="predicted"/>
<gene>
    <name evidence="2" type="ORF">ONB1V03_LOCUS1223</name>
</gene>